<dbReference type="PROSITE" id="PS50157">
    <property type="entry name" value="ZINC_FINGER_C2H2_2"/>
    <property type="match status" value="2"/>
</dbReference>
<keyword evidence="5 8" id="KW-0863">Zinc-finger</keyword>
<evidence type="ECO:0000256" key="2">
    <source>
        <dbReference type="ARBA" id="ARBA00006991"/>
    </source>
</evidence>
<dbReference type="Proteomes" id="UP000694380">
    <property type="component" value="Unplaced"/>
</dbReference>
<sequence>MTDPDSRTFPLLSIYTDPLQHSSHGVSSVDKIHTGERPYKCSECGKKFTQSSGLVKHQRIHTGEKPYECCECGKTFSVSSDLIGHQNIHMGKIPHQCSECRPSLG</sequence>
<dbReference type="SUPFAM" id="SSF57667">
    <property type="entry name" value="beta-beta-alpha zinc fingers"/>
    <property type="match status" value="1"/>
</dbReference>
<protein>
    <recommendedName>
        <fullName evidence="9">C2H2-type domain-containing protein</fullName>
    </recommendedName>
</protein>
<evidence type="ECO:0000256" key="6">
    <source>
        <dbReference type="ARBA" id="ARBA00022833"/>
    </source>
</evidence>
<feature type="domain" description="C2H2-type" evidence="9">
    <location>
        <begin position="67"/>
        <end position="94"/>
    </location>
</feature>
<comment type="subcellular location">
    <subcellularLocation>
        <location evidence="1">Nucleus</location>
    </subcellularLocation>
</comment>
<comment type="similarity">
    <text evidence="2">Belongs to the krueppel C2H2-type zinc-finger protein family.</text>
</comment>
<dbReference type="Ensembl" id="ENSCPBT00000001122.1">
    <property type="protein sequence ID" value="ENSCPBP00000000897.1"/>
    <property type="gene ID" value="ENSCPBG00000000731.1"/>
</dbReference>
<dbReference type="FunFam" id="3.30.160.60:FF:002134">
    <property type="entry name" value="Zinc finger protein 616"/>
    <property type="match status" value="1"/>
</dbReference>
<dbReference type="FunFam" id="3.30.160.60:FF:000953">
    <property type="entry name" value="Zinc finger protein 691"/>
    <property type="match status" value="1"/>
</dbReference>
<evidence type="ECO:0000313" key="11">
    <source>
        <dbReference type="Proteomes" id="UP000694380"/>
    </source>
</evidence>
<dbReference type="PRINTS" id="PR00048">
    <property type="entry name" value="ZINCFINGER"/>
</dbReference>
<organism evidence="10 11">
    <name type="scientific">Chrysemys picta bellii</name>
    <name type="common">Western painted turtle</name>
    <name type="synonym">Emys bellii</name>
    <dbReference type="NCBI Taxonomy" id="8478"/>
    <lineage>
        <taxon>Eukaryota</taxon>
        <taxon>Metazoa</taxon>
        <taxon>Chordata</taxon>
        <taxon>Craniata</taxon>
        <taxon>Vertebrata</taxon>
        <taxon>Euteleostomi</taxon>
        <taxon>Archelosauria</taxon>
        <taxon>Testudinata</taxon>
        <taxon>Testudines</taxon>
        <taxon>Cryptodira</taxon>
        <taxon>Durocryptodira</taxon>
        <taxon>Testudinoidea</taxon>
        <taxon>Emydidae</taxon>
        <taxon>Chrysemys</taxon>
    </lineage>
</organism>
<dbReference type="PANTHER" id="PTHR23226:SF85">
    <property type="entry name" value="ZINC FINGER PROTEIN 397"/>
    <property type="match status" value="1"/>
</dbReference>
<dbReference type="GO" id="GO:0008270">
    <property type="term" value="F:zinc ion binding"/>
    <property type="evidence" value="ECO:0007669"/>
    <property type="project" value="UniProtKB-KW"/>
</dbReference>
<dbReference type="PANTHER" id="PTHR23226">
    <property type="entry name" value="ZINC FINGER AND SCAN DOMAIN-CONTAINING"/>
    <property type="match status" value="1"/>
</dbReference>
<dbReference type="GeneTree" id="ENSGT01150000286971"/>
<proteinExistence type="inferred from homology"/>
<reference evidence="10" key="1">
    <citation type="submission" date="2025-08" db="UniProtKB">
        <authorList>
            <consortium name="Ensembl"/>
        </authorList>
    </citation>
    <scope>IDENTIFICATION</scope>
</reference>
<evidence type="ECO:0000313" key="10">
    <source>
        <dbReference type="Ensembl" id="ENSCPBP00000000897.1"/>
    </source>
</evidence>
<evidence type="ECO:0000259" key="9">
    <source>
        <dbReference type="PROSITE" id="PS50157"/>
    </source>
</evidence>
<dbReference type="GO" id="GO:0000978">
    <property type="term" value="F:RNA polymerase II cis-regulatory region sequence-specific DNA binding"/>
    <property type="evidence" value="ECO:0007669"/>
    <property type="project" value="TreeGrafter"/>
</dbReference>
<evidence type="ECO:0000256" key="8">
    <source>
        <dbReference type="PROSITE-ProRule" id="PRU00042"/>
    </source>
</evidence>
<evidence type="ECO:0000256" key="3">
    <source>
        <dbReference type="ARBA" id="ARBA00022723"/>
    </source>
</evidence>
<evidence type="ECO:0000256" key="5">
    <source>
        <dbReference type="ARBA" id="ARBA00022771"/>
    </source>
</evidence>
<keyword evidence="3" id="KW-0479">Metal-binding</keyword>
<dbReference type="InterPro" id="IPR013087">
    <property type="entry name" value="Znf_C2H2_type"/>
</dbReference>
<dbReference type="GO" id="GO:0005634">
    <property type="term" value="C:nucleus"/>
    <property type="evidence" value="ECO:0007669"/>
    <property type="project" value="UniProtKB-SubCell"/>
</dbReference>
<evidence type="ECO:0000256" key="7">
    <source>
        <dbReference type="ARBA" id="ARBA00023242"/>
    </source>
</evidence>
<dbReference type="PROSITE" id="PS00028">
    <property type="entry name" value="ZINC_FINGER_C2H2_1"/>
    <property type="match status" value="2"/>
</dbReference>
<keyword evidence="7" id="KW-0539">Nucleus</keyword>
<dbReference type="OMA" id="RAHATTH"/>
<dbReference type="Gene3D" id="3.30.160.60">
    <property type="entry name" value="Classic Zinc Finger"/>
    <property type="match status" value="2"/>
</dbReference>
<dbReference type="GO" id="GO:0000981">
    <property type="term" value="F:DNA-binding transcription factor activity, RNA polymerase II-specific"/>
    <property type="evidence" value="ECO:0007669"/>
    <property type="project" value="TreeGrafter"/>
</dbReference>
<evidence type="ECO:0000256" key="4">
    <source>
        <dbReference type="ARBA" id="ARBA00022737"/>
    </source>
</evidence>
<keyword evidence="11" id="KW-1185">Reference proteome</keyword>
<reference evidence="10" key="2">
    <citation type="submission" date="2025-09" db="UniProtKB">
        <authorList>
            <consortium name="Ensembl"/>
        </authorList>
    </citation>
    <scope>IDENTIFICATION</scope>
</reference>
<keyword evidence="4" id="KW-0677">Repeat</keyword>
<accession>A0A8C3H5I8</accession>
<feature type="domain" description="C2H2-type" evidence="9">
    <location>
        <begin position="39"/>
        <end position="66"/>
    </location>
</feature>
<name>A0A8C3H5I8_CHRPI</name>
<dbReference type="Pfam" id="PF00096">
    <property type="entry name" value="zf-C2H2"/>
    <property type="match status" value="2"/>
</dbReference>
<dbReference type="AlphaFoldDB" id="A0A8C3H5I8"/>
<evidence type="ECO:0000256" key="1">
    <source>
        <dbReference type="ARBA" id="ARBA00004123"/>
    </source>
</evidence>
<keyword evidence="6" id="KW-0862">Zinc</keyword>
<dbReference type="SMART" id="SM00355">
    <property type="entry name" value="ZnF_C2H2"/>
    <property type="match status" value="2"/>
</dbReference>
<dbReference type="InterPro" id="IPR036236">
    <property type="entry name" value="Znf_C2H2_sf"/>
</dbReference>